<dbReference type="EMBL" id="CM056744">
    <property type="protein sequence ID" value="KAJ8667270.1"/>
    <property type="molecule type" value="Genomic_DNA"/>
</dbReference>
<comment type="caution">
    <text evidence="1">The sequence shown here is derived from an EMBL/GenBank/DDBJ whole genome shotgun (WGS) entry which is preliminary data.</text>
</comment>
<protein>
    <submittedName>
        <fullName evidence="1">Uncharacterized protein</fullName>
    </submittedName>
</protein>
<reference evidence="1" key="1">
    <citation type="submission" date="2023-04" db="EMBL/GenBank/DDBJ databases">
        <title>A chromosome-level genome assembly of the parasitoid wasp Eretmocerus hayati.</title>
        <authorList>
            <person name="Zhong Y."/>
            <person name="Liu S."/>
            <person name="Liu Y."/>
        </authorList>
    </citation>
    <scope>NUCLEOTIDE SEQUENCE</scope>
    <source>
        <strain evidence="1">ZJU_SS_LIU_2023</strain>
    </source>
</reference>
<name>A0ACC2N7U0_9HYME</name>
<sequence>MEEEPSDPHEQQLFAVFKSCLTKGQKLLDRNGLLCLCDKLELEESHKDAILASLKVNTEEKCISFASFRDSFLALLGKSQESFAKERNNESKSSLCKSDTICTDSFKGNKQSETMSFQQKQMNKNFDQVAGNIWSNHDSYTVEDVNKFCNRTSILSKQMVELIFEKLDLDGDGLINFDEFLHFFQSANSKLREQLSICWTSHSSHDQPKSDHCKEFIHDQTGNVVRSAIIELWDLAGVSDPNSLLADLGFTAPTINIIELSNALSSELKLHRDVPHAGGAEEYIRLLRGALILYQEEIRNINSALEQTTRERDKLRCDLSEANDRAVTLAQEVDEHQARADAARDEQIRQLELRHSESLRLVREQLQAERESGLGSMEERLVASQMDEQRARAELARAHDEIEALDNENRSHVERLADLEAANAQLSRQIRELAIAKEQVESIETKENEQVSSLMAHIKRLQTEMKTLRDQNDELTSELESVKHRDNDAKSIVSSVEARSTISDENDGNASMPTTEVSDTEDEDKSQQQQPKRSKCPSRSKSKGDNHESKRSKSVPNESDCAGGSAGDANGSNVNKLSETVQEFRNILTSAKFCSDCSRFRDEVSSLISELELYQSSFKPSPGQEKRRRPVKNLANELEAEYKIRNNRSVSLRDLDMPPSEKFEFSKRISTSDDMIHDLDDDHFDGTCVKTVQNKTTLMDFLPRKDRDVSRSRLSYLNNFDTMAQRDLLKEQEEKHAAENKKLLDRVSELEKSLDQLRSEYEQCEDYWASKLDEERELFEQEQKISDDKFSELITKMAEYEEQFGPEKSHDGRLTPIDERVCLEQQYNDLEEEFERWREEAQQELAGKEQEIEDLKAKLAKESRSNLADMSVQFPDEHMRSMYPELYSALCSPREKADVSTLTPDKVDGIQGADRVEPKIESTYQCSQCHKPQNNNDGHKDPHQNSVGPKGDQKHRKNEGKGKDHHYHHHQKSDSEFKNLLKQKEKLKQEIIKLQSLKAMNVGNMYPMIGSNEQNIFSNLCAKLYAQEQREKYLQVFCHNQQKDHEKILEGTWKQHLLEIADLKLVIQATEEKLNLQIKLNREQSDKLTQADFLTKELFVENAQLSETIKRLEQHCQILSQNRIEPTPT</sequence>
<accession>A0ACC2N7U0</accession>
<gene>
    <name evidence="1" type="ORF">QAD02_008932</name>
</gene>
<dbReference type="Proteomes" id="UP001239111">
    <property type="component" value="Chromosome 4"/>
</dbReference>
<organism evidence="1 2">
    <name type="scientific">Eretmocerus hayati</name>
    <dbReference type="NCBI Taxonomy" id="131215"/>
    <lineage>
        <taxon>Eukaryota</taxon>
        <taxon>Metazoa</taxon>
        <taxon>Ecdysozoa</taxon>
        <taxon>Arthropoda</taxon>
        <taxon>Hexapoda</taxon>
        <taxon>Insecta</taxon>
        <taxon>Pterygota</taxon>
        <taxon>Neoptera</taxon>
        <taxon>Endopterygota</taxon>
        <taxon>Hymenoptera</taxon>
        <taxon>Apocrita</taxon>
        <taxon>Proctotrupomorpha</taxon>
        <taxon>Chalcidoidea</taxon>
        <taxon>Aphelinidae</taxon>
        <taxon>Aphelininae</taxon>
        <taxon>Eretmocerus</taxon>
    </lineage>
</organism>
<proteinExistence type="predicted"/>
<keyword evidence="2" id="KW-1185">Reference proteome</keyword>
<evidence type="ECO:0000313" key="2">
    <source>
        <dbReference type="Proteomes" id="UP001239111"/>
    </source>
</evidence>
<evidence type="ECO:0000313" key="1">
    <source>
        <dbReference type="EMBL" id="KAJ8667270.1"/>
    </source>
</evidence>